<reference evidence="4" key="1">
    <citation type="journal article" date="2015" name="J. Med. Entomol.">
        <title>A Deep Insight Into the Sialotranscriptome of the Chagas Disease Vector, Panstrongylus megistus (Hemiptera: Heteroptera).</title>
        <authorList>
            <person name="Ribeiro J.M."/>
            <person name="Schwarz A."/>
            <person name="Francischetti I.M."/>
        </authorList>
    </citation>
    <scope>NUCLEOTIDE SEQUENCE</scope>
    <source>
        <tissue evidence="4">Salivary glands</tissue>
    </source>
</reference>
<dbReference type="InterPro" id="IPR000159">
    <property type="entry name" value="RA_dom"/>
</dbReference>
<dbReference type="Pfam" id="PF00169">
    <property type="entry name" value="PH"/>
    <property type="match status" value="1"/>
</dbReference>
<feature type="domain" description="Ras-associating" evidence="3">
    <location>
        <begin position="191"/>
        <end position="277"/>
    </location>
</feature>
<dbReference type="PANTHER" id="PTHR11243:SF23">
    <property type="entry name" value="LD06925P"/>
    <property type="match status" value="1"/>
</dbReference>
<dbReference type="InterPro" id="IPR039664">
    <property type="entry name" value="GRB/APBB1IP"/>
</dbReference>
<feature type="compositionally biased region" description="Polar residues" evidence="1">
    <location>
        <begin position="108"/>
        <end position="126"/>
    </location>
</feature>
<dbReference type="PANTHER" id="PTHR11243">
    <property type="entry name" value="GROWTH FACTOR RECEPTOR-BOUND PROTEIN"/>
    <property type="match status" value="1"/>
</dbReference>
<dbReference type="GO" id="GO:0048699">
    <property type="term" value="P:generation of neurons"/>
    <property type="evidence" value="ECO:0007669"/>
    <property type="project" value="UniProtKB-ARBA"/>
</dbReference>
<dbReference type="Gene3D" id="3.10.20.90">
    <property type="entry name" value="Phosphatidylinositol 3-kinase Catalytic Subunit, Chain A, domain 1"/>
    <property type="match status" value="1"/>
</dbReference>
<evidence type="ECO:0000313" key="4">
    <source>
        <dbReference type="EMBL" id="JAC88097.1"/>
    </source>
</evidence>
<dbReference type="InterPro" id="IPR001849">
    <property type="entry name" value="PH_domain"/>
</dbReference>
<feature type="non-terminal residue" evidence="4">
    <location>
        <position position="1"/>
    </location>
</feature>
<dbReference type="EMBL" id="GBGD01000792">
    <property type="protein sequence ID" value="JAC88097.1"/>
    <property type="molecule type" value="mRNA"/>
</dbReference>
<dbReference type="SUPFAM" id="SSF54236">
    <property type="entry name" value="Ubiquitin-like"/>
    <property type="match status" value="1"/>
</dbReference>
<dbReference type="InterPro" id="IPR039665">
    <property type="entry name" value="PH_APBB1IP"/>
</dbReference>
<proteinExistence type="evidence at transcript level"/>
<evidence type="ECO:0000259" key="2">
    <source>
        <dbReference type="PROSITE" id="PS50003"/>
    </source>
</evidence>
<dbReference type="Pfam" id="PF21989">
    <property type="entry name" value="RA_2"/>
    <property type="match status" value="1"/>
</dbReference>
<dbReference type="Gene3D" id="2.30.29.30">
    <property type="entry name" value="Pleckstrin-homology domain (PH domain)/Phosphotyrosine-binding domain (PTB)"/>
    <property type="match status" value="1"/>
</dbReference>
<sequence>GSPQDVEDPEALLNVWLGELDNLTLGLDKVIPTVETQKQSANDGRPLSSDLNVPRIDSLRYSMANMEDTQDVDLDAILGELCALENEYEEAIRTTNVATRKSGDMSSREVNSPNNNSRLSQLSAGRTHSPDNDSAYSDSLSLLSSESSTSTRPDLHHPQIEPQNAIAHNAPTSKAEKIRLAMQKIKEASVKKIFVKVFNDDGSVKSLLVDETMTCGYITRVLAEKNHRPYDPRCALVEHLTELNMERVYEENELLVTELMRWTYSSKNRLHFSWDRPEKTLLFDAPWLFVGPADPRRDREPAHHHSPSPHNIAILEEFFAGSGVPSVEGPLYIKSDSSRKGWKRYHCILRSSGLYYWPKDKAKCSSKDLICLATFDVNMVYYGVGWKKRYKAPTDHCFALKHPALQEQPKSSKYIKYLCADDPTSLHRWVTAVRLVKYGRQLLTDYKSSLEECRHVDLVSQRPPSSSSSSSSSGCDVGFESDFPCGTIKRKPAKIPLTSTTRQLKSAAIGEEECFIDEDLPPPPPELMVDDDEELPAAKATSSRNSLFLGTRSNPRFLEDLHRVVEKKWQVAEKCRLEVGTSPHQVLGFRDYDKCLGVSQWVEEHYGGSIGSSSSGGSLGARGRGPAPPPPPRAPTTVLSRR</sequence>
<dbReference type="SMART" id="SM00233">
    <property type="entry name" value="PH"/>
    <property type="match status" value="1"/>
</dbReference>
<dbReference type="SUPFAM" id="SSF50729">
    <property type="entry name" value="PH domain-like"/>
    <property type="match status" value="1"/>
</dbReference>
<keyword evidence="4" id="KW-0675">Receptor</keyword>
<dbReference type="GO" id="GO:0007165">
    <property type="term" value="P:signal transduction"/>
    <property type="evidence" value="ECO:0007669"/>
    <property type="project" value="InterPro"/>
</dbReference>
<dbReference type="AlphaFoldDB" id="A0A069DWL8"/>
<organism evidence="4">
    <name type="scientific">Panstrongylus megistus</name>
    <dbReference type="NCBI Taxonomy" id="65343"/>
    <lineage>
        <taxon>Eukaryota</taxon>
        <taxon>Metazoa</taxon>
        <taxon>Ecdysozoa</taxon>
        <taxon>Arthropoda</taxon>
        <taxon>Hexapoda</taxon>
        <taxon>Insecta</taxon>
        <taxon>Pterygota</taxon>
        <taxon>Neoptera</taxon>
        <taxon>Paraneoptera</taxon>
        <taxon>Hemiptera</taxon>
        <taxon>Heteroptera</taxon>
        <taxon>Panheteroptera</taxon>
        <taxon>Cimicomorpha</taxon>
        <taxon>Reduviidae</taxon>
        <taxon>Triatominae</taxon>
        <taxon>Panstrongylus</taxon>
    </lineage>
</organism>
<feature type="region of interest" description="Disordered" evidence="1">
    <location>
        <begin position="609"/>
        <end position="642"/>
    </location>
</feature>
<dbReference type="PROSITE" id="PS50200">
    <property type="entry name" value="RA"/>
    <property type="match status" value="1"/>
</dbReference>
<dbReference type="InterPro" id="IPR011993">
    <property type="entry name" value="PH-like_dom_sf"/>
</dbReference>
<protein>
    <submittedName>
        <fullName evidence="4">Putative growth factor receptor-bound protein</fullName>
    </submittedName>
</protein>
<name>A0A069DWL8_9HEMI</name>
<dbReference type="GO" id="GO:0071944">
    <property type="term" value="C:cell periphery"/>
    <property type="evidence" value="ECO:0007669"/>
    <property type="project" value="UniProtKB-ARBA"/>
</dbReference>
<feature type="compositionally biased region" description="Low complexity" evidence="1">
    <location>
        <begin position="132"/>
        <end position="150"/>
    </location>
</feature>
<feature type="domain" description="PH" evidence="2">
    <location>
        <begin position="324"/>
        <end position="438"/>
    </location>
</feature>
<accession>A0A069DWL8</accession>
<dbReference type="PROSITE" id="PS50003">
    <property type="entry name" value="PH_DOMAIN"/>
    <property type="match status" value="1"/>
</dbReference>
<evidence type="ECO:0000256" key="1">
    <source>
        <dbReference type="SAM" id="MobiDB-lite"/>
    </source>
</evidence>
<dbReference type="InterPro" id="IPR029071">
    <property type="entry name" value="Ubiquitin-like_domsf"/>
</dbReference>
<feature type="region of interest" description="Disordered" evidence="1">
    <location>
        <begin position="96"/>
        <end position="171"/>
    </location>
</feature>
<dbReference type="CDD" id="cd01259">
    <property type="entry name" value="PH_APBB1IP"/>
    <property type="match status" value="1"/>
</dbReference>
<evidence type="ECO:0000259" key="3">
    <source>
        <dbReference type="PROSITE" id="PS50200"/>
    </source>
</evidence>